<dbReference type="EMBL" id="SHLD01000001">
    <property type="protein sequence ID" value="RZU71712.1"/>
    <property type="molecule type" value="Genomic_DNA"/>
</dbReference>
<dbReference type="AlphaFoldDB" id="A0A4Q8B2M7"/>
<dbReference type="RefSeq" id="WP_130328960.1">
    <property type="nucleotide sequence ID" value="NZ_SHLD01000001.1"/>
</dbReference>
<gene>
    <name evidence="1" type="ORF">EV384_0038</name>
</gene>
<keyword evidence="2" id="KW-1185">Reference proteome</keyword>
<name>A0A4Q8B2M7_9ACTN</name>
<proteinExistence type="predicted"/>
<dbReference type="Proteomes" id="UP000294114">
    <property type="component" value="Unassembled WGS sequence"/>
</dbReference>
<evidence type="ECO:0000313" key="1">
    <source>
        <dbReference type="EMBL" id="RZU71712.1"/>
    </source>
</evidence>
<reference evidence="1 2" key="1">
    <citation type="submission" date="2019-02" db="EMBL/GenBank/DDBJ databases">
        <title>Sequencing the genomes of 1000 actinobacteria strains.</title>
        <authorList>
            <person name="Klenk H.-P."/>
        </authorList>
    </citation>
    <scope>NUCLEOTIDE SEQUENCE [LARGE SCALE GENOMIC DNA]</scope>
    <source>
        <strain evidence="1 2">DSM 45612</strain>
    </source>
</reference>
<evidence type="ECO:0000313" key="2">
    <source>
        <dbReference type="Proteomes" id="UP000294114"/>
    </source>
</evidence>
<accession>A0A4Q8B2M7</accession>
<comment type="caution">
    <text evidence="1">The sequence shown here is derived from an EMBL/GenBank/DDBJ whole genome shotgun (WGS) entry which is preliminary data.</text>
</comment>
<protein>
    <submittedName>
        <fullName evidence="1">Uncharacterized protein</fullName>
    </submittedName>
</protein>
<organism evidence="1 2">
    <name type="scientific">Micromonospora kangleipakensis</name>
    <dbReference type="NCBI Taxonomy" id="1077942"/>
    <lineage>
        <taxon>Bacteria</taxon>
        <taxon>Bacillati</taxon>
        <taxon>Actinomycetota</taxon>
        <taxon>Actinomycetes</taxon>
        <taxon>Micromonosporales</taxon>
        <taxon>Micromonosporaceae</taxon>
        <taxon>Micromonospora</taxon>
    </lineage>
</organism>
<sequence length="59" mass="5886">MTALVRLRLAAFLRTGRALAPVLAGLLALATVGVALGGGLGRGGPRRLRLATPLPGLTA</sequence>